<comment type="caution">
    <text evidence="1">The sequence shown here is derived from an EMBL/GenBank/DDBJ whole genome shotgun (WGS) entry which is preliminary data.</text>
</comment>
<accession>A0ACC1Q8W7</accession>
<evidence type="ECO:0000313" key="2">
    <source>
        <dbReference type="Proteomes" id="UP001144978"/>
    </source>
</evidence>
<name>A0ACC1Q8W7_9APHY</name>
<protein>
    <submittedName>
        <fullName evidence="1">Uncharacterized protein</fullName>
    </submittedName>
</protein>
<dbReference type="Proteomes" id="UP001144978">
    <property type="component" value="Unassembled WGS sequence"/>
</dbReference>
<dbReference type="EMBL" id="JANSHE010000190">
    <property type="protein sequence ID" value="KAJ3014829.1"/>
    <property type="molecule type" value="Genomic_DNA"/>
</dbReference>
<evidence type="ECO:0000313" key="1">
    <source>
        <dbReference type="EMBL" id="KAJ3014829.1"/>
    </source>
</evidence>
<keyword evidence="2" id="KW-1185">Reference proteome</keyword>
<proteinExistence type="predicted"/>
<organism evidence="1 2">
    <name type="scientific">Trametes sanguinea</name>
    <dbReference type="NCBI Taxonomy" id="158606"/>
    <lineage>
        <taxon>Eukaryota</taxon>
        <taxon>Fungi</taxon>
        <taxon>Dikarya</taxon>
        <taxon>Basidiomycota</taxon>
        <taxon>Agaricomycotina</taxon>
        <taxon>Agaricomycetes</taxon>
        <taxon>Polyporales</taxon>
        <taxon>Polyporaceae</taxon>
        <taxon>Trametes</taxon>
    </lineage>
</organism>
<sequence length="332" mass="35851">MTRARLIHCLALRPRTTEAVIQLCAGKNPAPQLEEDLLSLLPKVSGVSVPIAPCAPSPLTRDPLCAGGGAQDAPEEQRPARGAVLAAEARVVARSPAVRVAEPLRRRAHARLPPGAHRVQPAQDPGGVRDPSLPKKPVTSENLIGCKSSWVDSVTAAVGVERSWSDARGRQRLEGAFRALSGVYLSLGSARTTVEKVSRRPVLYAHTPSKQTRDTQRLSRPRPAVARQWTFGGIAVVAVSVGRHRARPDIRDVPRWPLVVFSAPTEYRTALCSCSSAQTSVKCTRSLSSDPYEQQPHFRLVCADAHSARMAVDRREAARRCATLVQLGPADP</sequence>
<reference evidence="1" key="1">
    <citation type="submission" date="2022-08" db="EMBL/GenBank/DDBJ databases">
        <title>Genome Sequence of Pycnoporus sanguineus.</title>
        <authorList>
            <person name="Buettner E."/>
        </authorList>
    </citation>
    <scope>NUCLEOTIDE SEQUENCE</scope>
    <source>
        <strain evidence="1">CG-C14</strain>
    </source>
</reference>
<gene>
    <name evidence="1" type="ORF">NUW54_g1207</name>
</gene>